<dbReference type="AlphaFoldDB" id="A0ABC9NH91"/>
<reference evidence="1" key="2">
    <citation type="submission" date="2013-11" db="EMBL/GenBank/DDBJ databases">
        <title>Draft genome sequence of Bacteroides uniformis (ATCC 8492).</title>
        <authorList>
            <person name="Sudarsanam P."/>
            <person name="Ley R."/>
            <person name="Guruge J."/>
            <person name="Turnbaugh P.J."/>
            <person name="Mahowald M."/>
            <person name="Liep D."/>
            <person name="Gordon J."/>
        </authorList>
    </citation>
    <scope>NUCLEOTIDE SEQUENCE</scope>
    <source>
        <strain evidence="1">ATCC 8492</strain>
    </source>
</reference>
<sequence length="41" mass="4869">MVTMLLILKVSANVLHILQTRNDSSRFYRFFRLFLGKVLQV</sequence>
<proteinExistence type="predicted"/>
<accession>A0ABC9NH91</accession>
<dbReference type="Proteomes" id="UP000004110">
    <property type="component" value="Unassembled WGS sequence"/>
</dbReference>
<comment type="caution">
    <text evidence="1">The sequence shown here is derived from an EMBL/GenBank/DDBJ whole genome shotgun (WGS) entry which is preliminary data.</text>
</comment>
<protein>
    <submittedName>
        <fullName evidence="1">Uncharacterized protein</fullName>
    </submittedName>
</protein>
<reference evidence="1" key="1">
    <citation type="submission" date="2007-06" db="EMBL/GenBank/DDBJ databases">
        <authorList>
            <person name="Fulton L."/>
            <person name="Clifton S."/>
            <person name="Fulton B."/>
            <person name="Xu J."/>
            <person name="Minx P."/>
            <person name="Pepin K.H."/>
            <person name="Johnson M."/>
            <person name="Thiruvilangam P."/>
            <person name="Bhonagiri V."/>
            <person name="Nash W.E."/>
            <person name="Mardis E.R."/>
            <person name="Wilson R.K."/>
        </authorList>
    </citation>
    <scope>NUCLEOTIDE SEQUENCE [LARGE SCALE GENOMIC DNA]</scope>
    <source>
        <strain evidence="1">ATCC 8492</strain>
    </source>
</reference>
<dbReference type="EMBL" id="AAYH02000032">
    <property type="protein sequence ID" value="EDO56009.1"/>
    <property type="molecule type" value="Genomic_DNA"/>
</dbReference>
<organism evidence="1 2">
    <name type="scientific">Bacteroides uniformis (strain ATCC 8492 / DSM 6597 / CCUG 4942 / CIP 103695 / JCM 5828 / KCTC 5204 / NCTC 13054 / VPI 0061)</name>
    <dbReference type="NCBI Taxonomy" id="411479"/>
    <lineage>
        <taxon>Bacteria</taxon>
        <taxon>Pseudomonadati</taxon>
        <taxon>Bacteroidota</taxon>
        <taxon>Bacteroidia</taxon>
        <taxon>Bacteroidales</taxon>
        <taxon>Bacteroidaceae</taxon>
        <taxon>Bacteroides</taxon>
    </lineage>
</organism>
<evidence type="ECO:0000313" key="2">
    <source>
        <dbReference type="Proteomes" id="UP000004110"/>
    </source>
</evidence>
<name>A0ABC9NH91_BACUC</name>
<gene>
    <name evidence="1" type="ORF">BACUNI_00295</name>
</gene>
<keyword evidence="2" id="KW-1185">Reference proteome</keyword>
<evidence type="ECO:0000313" key="1">
    <source>
        <dbReference type="EMBL" id="EDO56009.1"/>
    </source>
</evidence>